<gene>
    <name evidence="4" type="ORF">UR52_C0003G0008</name>
</gene>
<dbReference type="SUPFAM" id="SSF47781">
    <property type="entry name" value="RuvA domain 2-like"/>
    <property type="match status" value="1"/>
</dbReference>
<evidence type="ECO:0000313" key="4">
    <source>
        <dbReference type="EMBL" id="KKP59746.1"/>
    </source>
</evidence>
<sequence length="359" mass="39234">MTDRDAYIGFSAFPGIGPLRFKMLIEYFGSAQKAWVADKQTLLRINLGEKLTAKLLDFRNTFQAYDYIQKLLQDEINIITRIDKGFPKKLLEIPDPPIALYVNGKLENAYKKIIGVVGTRKPTSYGKQITASITRDLCLQDFVIVSGLARGVDAIAHRTALECGVITIAVLGCGVDIIYPPEHKQLYQDIINSGGAVISEVPPQHTVLKGLFPARNRIISGLSQGVVVTEGAQDSGSLITARLALDQGREVFAIPGPITSYLSVGPTNLIKQGAKATTCVKDILEELNVPQKQMSLNNNNKNLNNEEQHIVELLNTGELHFDEIARLGKISSANLGSILTLLELNGIIRNLGNGKYGLK</sequence>
<dbReference type="InterPro" id="IPR036388">
    <property type="entry name" value="WH-like_DNA-bd_sf"/>
</dbReference>
<comment type="similarity">
    <text evidence="1">Belongs to the DprA/Smf family.</text>
</comment>
<dbReference type="InterPro" id="IPR003488">
    <property type="entry name" value="DprA"/>
</dbReference>
<dbReference type="SUPFAM" id="SSF102405">
    <property type="entry name" value="MCP/YpsA-like"/>
    <property type="match status" value="1"/>
</dbReference>
<feature type="domain" description="DprA winged helix" evidence="3">
    <location>
        <begin position="302"/>
        <end position="352"/>
    </location>
</feature>
<dbReference type="Gene3D" id="1.10.10.10">
    <property type="entry name" value="Winged helix-like DNA-binding domain superfamily/Winged helix DNA-binding domain"/>
    <property type="match status" value="1"/>
</dbReference>
<dbReference type="EMBL" id="LBPN01000003">
    <property type="protein sequence ID" value="KKP59746.1"/>
    <property type="molecule type" value="Genomic_DNA"/>
</dbReference>
<dbReference type="STRING" id="1618434.UR52_C0003G0008"/>
<feature type="domain" description="Smf/DprA SLOG" evidence="2">
    <location>
        <begin position="78"/>
        <end position="287"/>
    </location>
</feature>
<dbReference type="InterPro" id="IPR057666">
    <property type="entry name" value="DrpA_SLOG"/>
</dbReference>
<dbReference type="GO" id="GO:0009294">
    <property type="term" value="P:DNA-mediated transformation"/>
    <property type="evidence" value="ECO:0007669"/>
    <property type="project" value="InterPro"/>
</dbReference>
<organism evidence="4 5">
    <name type="scientific">Candidatus Gottesmanbacteria bacterium GW2011_GWA1_34_13</name>
    <dbReference type="NCBI Taxonomy" id="1618434"/>
    <lineage>
        <taxon>Bacteria</taxon>
        <taxon>Candidatus Gottesmaniibacteriota</taxon>
    </lineage>
</organism>
<evidence type="ECO:0000259" key="2">
    <source>
        <dbReference type="Pfam" id="PF02481"/>
    </source>
</evidence>
<proteinExistence type="inferred from homology"/>
<dbReference type="InterPro" id="IPR010994">
    <property type="entry name" value="RuvA_2-like"/>
</dbReference>
<evidence type="ECO:0000313" key="5">
    <source>
        <dbReference type="Proteomes" id="UP000034176"/>
    </source>
</evidence>
<dbReference type="Gene3D" id="3.40.50.450">
    <property type="match status" value="1"/>
</dbReference>
<dbReference type="PANTHER" id="PTHR43022:SF1">
    <property type="entry name" value="PROTEIN SMF"/>
    <property type="match status" value="1"/>
</dbReference>
<reference evidence="4 5" key="1">
    <citation type="journal article" date="2015" name="Nature">
        <title>rRNA introns, odd ribosomes, and small enigmatic genomes across a large radiation of phyla.</title>
        <authorList>
            <person name="Brown C.T."/>
            <person name="Hug L.A."/>
            <person name="Thomas B.C."/>
            <person name="Sharon I."/>
            <person name="Castelle C.J."/>
            <person name="Singh A."/>
            <person name="Wilkins M.J."/>
            <person name="Williams K.H."/>
            <person name="Banfield J.F."/>
        </authorList>
    </citation>
    <scope>NUCLEOTIDE SEQUENCE [LARGE SCALE GENOMIC DNA]</scope>
</reference>
<dbReference type="NCBIfam" id="TIGR00732">
    <property type="entry name" value="dprA"/>
    <property type="match status" value="1"/>
</dbReference>
<dbReference type="Proteomes" id="UP000034176">
    <property type="component" value="Unassembled WGS sequence"/>
</dbReference>
<dbReference type="Pfam" id="PF02481">
    <property type="entry name" value="DNA_processg_A"/>
    <property type="match status" value="1"/>
</dbReference>
<dbReference type="InterPro" id="IPR041614">
    <property type="entry name" value="DprA_WH"/>
</dbReference>
<dbReference type="PANTHER" id="PTHR43022">
    <property type="entry name" value="PROTEIN SMF"/>
    <property type="match status" value="1"/>
</dbReference>
<evidence type="ECO:0000259" key="3">
    <source>
        <dbReference type="Pfam" id="PF17782"/>
    </source>
</evidence>
<name>A0A0G0B7Q1_9BACT</name>
<comment type="caution">
    <text evidence="4">The sequence shown here is derived from an EMBL/GenBank/DDBJ whole genome shotgun (WGS) entry which is preliminary data.</text>
</comment>
<dbReference type="Pfam" id="PF17782">
    <property type="entry name" value="WHD_DprA"/>
    <property type="match status" value="1"/>
</dbReference>
<evidence type="ECO:0000256" key="1">
    <source>
        <dbReference type="ARBA" id="ARBA00006525"/>
    </source>
</evidence>
<dbReference type="PATRIC" id="fig|1618434.3.peg.249"/>
<dbReference type="AlphaFoldDB" id="A0A0G0B7Q1"/>
<protein>
    <submittedName>
        <fullName evidence="4">Uncharacterized protein</fullName>
    </submittedName>
</protein>
<accession>A0A0G0B7Q1</accession>